<evidence type="ECO:0000256" key="1">
    <source>
        <dbReference type="SAM" id="MobiDB-lite"/>
    </source>
</evidence>
<dbReference type="EMBL" id="AGNL01002043">
    <property type="protein sequence ID" value="EJK76530.1"/>
    <property type="molecule type" value="Genomic_DNA"/>
</dbReference>
<dbReference type="Proteomes" id="UP000266841">
    <property type="component" value="Unassembled WGS sequence"/>
</dbReference>
<proteinExistence type="predicted"/>
<accession>K0TGI3</accession>
<comment type="caution">
    <text evidence="2">The sequence shown here is derived from an EMBL/GenBank/DDBJ whole genome shotgun (WGS) entry which is preliminary data.</text>
</comment>
<protein>
    <submittedName>
        <fullName evidence="2">Uncharacterized protein</fullName>
    </submittedName>
</protein>
<name>K0TGI3_THAOC</name>
<evidence type="ECO:0000313" key="3">
    <source>
        <dbReference type="Proteomes" id="UP000266841"/>
    </source>
</evidence>
<reference evidence="2 3" key="1">
    <citation type="journal article" date="2012" name="Genome Biol.">
        <title>Genome and low-iron response of an oceanic diatom adapted to chronic iron limitation.</title>
        <authorList>
            <person name="Lommer M."/>
            <person name="Specht M."/>
            <person name="Roy A.S."/>
            <person name="Kraemer L."/>
            <person name="Andreson R."/>
            <person name="Gutowska M.A."/>
            <person name="Wolf J."/>
            <person name="Bergner S.V."/>
            <person name="Schilhabel M.B."/>
            <person name="Klostermeier U.C."/>
            <person name="Beiko R.G."/>
            <person name="Rosenstiel P."/>
            <person name="Hippler M."/>
            <person name="Laroche J."/>
        </authorList>
    </citation>
    <scope>NUCLEOTIDE SEQUENCE [LARGE SCALE GENOMIC DNA]</scope>
    <source>
        <strain evidence="2 3">CCMP1005</strain>
    </source>
</reference>
<evidence type="ECO:0000313" key="2">
    <source>
        <dbReference type="EMBL" id="EJK76530.1"/>
    </source>
</evidence>
<organism evidence="2 3">
    <name type="scientific">Thalassiosira oceanica</name>
    <name type="common">Marine diatom</name>
    <dbReference type="NCBI Taxonomy" id="159749"/>
    <lineage>
        <taxon>Eukaryota</taxon>
        <taxon>Sar</taxon>
        <taxon>Stramenopiles</taxon>
        <taxon>Ochrophyta</taxon>
        <taxon>Bacillariophyta</taxon>
        <taxon>Coscinodiscophyceae</taxon>
        <taxon>Thalassiosirophycidae</taxon>
        <taxon>Thalassiosirales</taxon>
        <taxon>Thalassiosiraceae</taxon>
        <taxon>Thalassiosira</taxon>
    </lineage>
</organism>
<feature type="region of interest" description="Disordered" evidence="1">
    <location>
        <begin position="19"/>
        <end position="50"/>
    </location>
</feature>
<feature type="compositionally biased region" description="Basic and acidic residues" evidence="1">
    <location>
        <begin position="22"/>
        <end position="31"/>
    </location>
</feature>
<gene>
    <name evidence="2" type="ORF">THAOC_01702</name>
</gene>
<dbReference type="AlphaFoldDB" id="K0TGI3"/>
<keyword evidence="3" id="KW-1185">Reference proteome</keyword>
<sequence>MTMRLRSLFCCFGRGGGGSGDHNGEKDKDGKPSSYHRNTGHNSNDLVEGELLAEKERVEELRGLIDGDSPGRALGELLGDTDNDLHYWNHLRWEIDPDGQSAAFERRHGKLIDFEQRPKEIPKANRWRLVSAYCAVQAN</sequence>
<feature type="compositionally biased region" description="Polar residues" evidence="1">
    <location>
        <begin position="35"/>
        <end position="45"/>
    </location>
</feature>